<dbReference type="GO" id="GO:0004222">
    <property type="term" value="F:metalloendopeptidase activity"/>
    <property type="evidence" value="ECO:0007669"/>
    <property type="project" value="TreeGrafter"/>
</dbReference>
<comment type="caution">
    <text evidence="3">The sequence shown here is derived from an EMBL/GenBank/DDBJ whole genome shotgun (WGS) entry which is preliminary data.</text>
</comment>
<sequence length="202" mass="21719">MRALTLVLLMVLVVVSTGSTTRTVSTGSTTRTVSTGSTTRAAEPQRFWVQDTHRYTSPWYAGAHRKMINFGCTRAPYYDPSPRCPGDRGFHHGLDVAMRCGTPLYAGFSGWVVAPASAGSLGSAYGAKAFRIRNHDRGVDVVLGHVSRVYVAPGDRVRAGQLVARAGRLGAPDGCHLHFEVRPIGGGYLSAVRPHPSLMLAR</sequence>
<feature type="signal peptide" evidence="1">
    <location>
        <begin position="1"/>
        <end position="21"/>
    </location>
</feature>
<dbReference type="SUPFAM" id="SSF51261">
    <property type="entry name" value="Duplicated hybrid motif"/>
    <property type="match status" value="1"/>
</dbReference>
<reference evidence="3 4" key="1">
    <citation type="submission" date="2019-01" db="EMBL/GenBank/DDBJ databases">
        <title>Nocardioides guangzhouensis sp. nov., an actinobacterium isolated from soil.</title>
        <authorList>
            <person name="Fu Y."/>
            <person name="Cai Y."/>
            <person name="Lin Z."/>
            <person name="Chen P."/>
        </authorList>
    </citation>
    <scope>NUCLEOTIDE SEQUENCE [LARGE SCALE GENOMIC DNA]</scope>
    <source>
        <strain evidence="3 4">NBRC 105384</strain>
    </source>
</reference>
<evidence type="ECO:0000259" key="2">
    <source>
        <dbReference type="Pfam" id="PF01551"/>
    </source>
</evidence>
<keyword evidence="4" id="KW-1185">Reference proteome</keyword>
<dbReference type="PANTHER" id="PTHR21666:SF270">
    <property type="entry name" value="MUREIN HYDROLASE ACTIVATOR ENVC"/>
    <property type="match status" value="1"/>
</dbReference>
<dbReference type="EMBL" id="SDPU01000018">
    <property type="protein sequence ID" value="RYU13415.1"/>
    <property type="molecule type" value="Genomic_DNA"/>
</dbReference>
<dbReference type="AlphaFoldDB" id="A0A4Q5J714"/>
<dbReference type="InterPro" id="IPR016047">
    <property type="entry name" value="M23ase_b-sheet_dom"/>
</dbReference>
<dbReference type="Gene3D" id="2.70.70.10">
    <property type="entry name" value="Glucose Permease (Domain IIA)"/>
    <property type="match status" value="1"/>
</dbReference>
<keyword evidence="1" id="KW-0732">Signal</keyword>
<dbReference type="Pfam" id="PF01551">
    <property type="entry name" value="Peptidase_M23"/>
    <property type="match status" value="1"/>
</dbReference>
<name>A0A4Q5J714_9ACTN</name>
<dbReference type="InterPro" id="IPR050570">
    <property type="entry name" value="Cell_wall_metabolism_enzyme"/>
</dbReference>
<accession>A0A4Q5J714</accession>
<proteinExistence type="predicted"/>
<feature type="domain" description="M23ase beta-sheet core" evidence="2">
    <location>
        <begin position="90"/>
        <end position="183"/>
    </location>
</feature>
<dbReference type="InterPro" id="IPR011055">
    <property type="entry name" value="Dup_hybrid_motif"/>
</dbReference>
<evidence type="ECO:0000313" key="3">
    <source>
        <dbReference type="EMBL" id="RYU13415.1"/>
    </source>
</evidence>
<protein>
    <recommendedName>
        <fullName evidence="2">M23ase beta-sheet core domain-containing protein</fullName>
    </recommendedName>
</protein>
<organism evidence="3 4">
    <name type="scientific">Nocardioides iriomotensis</name>
    <dbReference type="NCBI Taxonomy" id="715784"/>
    <lineage>
        <taxon>Bacteria</taxon>
        <taxon>Bacillati</taxon>
        <taxon>Actinomycetota</taxon>
        <taxon>Actinomycetes</taxon>
        <taxon>Propionibacteriales</taxon>
        <taxon>Nocardioidaceae</taxon>
        <taxon>Nocardioides</taxon>
    </lineage>
</organism>
<gene>
    <name evidence="3" type="ORF">ETU37_06150</name>
</gene>
<dbReference type="OrthoDB" id="1099523at2"/>
<evidence type="ECO:0000256" key="1">
    <source>
        <dbReference type="SAM" id="SignalP"/>
    </source>
</evidence>
<feature type="chain" id="PRO_5038634615" description="M23ase beta-sheet core domain-containing protein" evidence="1">
    <location>
        <begin position="22"/>
        <end position="202"/>
    </location>
</feature>
<dbReference type="PANTHER" id="PTHR21666">
    <property type="entry name" value="PEPTIDASE-RELATED"/>
    <property type="match status" value="1"/>
</dbReference>
<dbReference type="Proteomes" id="UP000291189">
    <property type="component" value="Unassembled WGS sequence"/>
</dbReference>
<evidence type="ECO:0000313" key="4">
    <source>
        <dbReference type="Proteomes" id="UP000291189"/>
    </source>
</evidence>
<dbReference type="CDD" id="cd12797">
    <property type="entry name" value="M23_peptidase"/>
    <property type="match status" value="1"/>
</dbReference>
<dbReference type="RefSeq" id="WP_129986376.1">
    <property type="nucleotide sequence ID" value="NZ_SDPU01000018.1"/>
</dbReference>